<evidence type="ECO:0000313" key="2">
    <source>
        <dbReference type="Proteomes" id="UP001157502"/>
    </source>
</evidence>
<accession>A0ACC2HFI5</accession>
<protein>
    <submittedName>
        <fullName evidence="1">Uncharacterized protein</fullName>
    </submittedName>
</protein>
<evidence type="ECO:0000313" key="1">
    <source>
        <dbReference type="EMBL" id="KAJ8014771.1"/>
    </source>
</evidence>
<dbReference type="Proteomes" id="UP001157502">
    <property type="component" value="Chromosome 2"/>
</dbReference>
<reference evidence="1" key="1">
    <citation type="submission" date="2021-05" db="EMBL/GenBank/DDBJ databases">
        <authorList>
            <person name="Pan Q."/>
            <person name="Jouanno E."/>
            <person name="Zahm M."/>
            <person name="Klopp C."/>
            <person name="Cabau C."/>
            <person name="Louis A."/>
            <person name="Berthelot C."/>
            <person name="Parey E."/>
            <person name="Roest Crollius H."/>
            <person name="Montfort J."/>
            <person name="Robinson-Rechavi M."/>
            <person name="Bouchez O."/>
            <person name="Lampietro C."/>
            <person name="Lopez Roques C."/>
            <person name="Donnadieu C."/>
            <person name="Postlethwait J."/>
            <person name="Bobe J."/>
            <person name="Dillon D."/>
            <person name="Chandos A."/>
            <person name="von Hippel F."/>
            <person name="Guiguen Y."/>
        </authorList>
    </citation>
    <scope>NUCLEOTIDE SEQUENCE</scope>
    <source>
        <tissue evidence="1">Blood</tissue>
    </source>
</reference>
<comment type="caution">
    <text evidence="1">The sequence shown here is derived from an EMBL/GenBank/DDBJ whole genome shotgun (WGS) entry which is preliminary data.</text>
</comment>
<dbReference type="EMBL" id="CM055729">
    <property type="protein sequence ID" value="KAJ8014771.1"/>
    <property type="molecule type" value="Genomic_DNA"/>
</dbReference>
<sequence length="160" mass="17973">MVFSTSKFQVPWRPQLGLHPSSQAKKRDNIRNQEETWPWLHREQGQLASEQEVLGLTGQREKHASLHLAQDHSGQWGHFWMLLDRPTGIVKGGNVSSAWGLVVDLSDSDSTTVVCVSVFQVRPFFFLPSLRPTSITLTGSSQRFMTVALLSDCPTHCPFS</sequence>
<name>A0ACC2HFI5_DALPE</name>
<gene>
    <name evidence="1" type="ORF">DPEC_G00019180</name>
</gene>
<keyword evidence="2" id="KW-1185">Reference proteome</keyword>
<organism evidence="1 2">
    <name type="scientific">Dallia pectoralis</name>
    <name type="common">Alaska blackfish</name>
    <dbReference type="NCBI Taxonomy" id="75939"/>
    <lineage>
        <taxon>Eukaryota</taxon>
        <taxon>Metazoa</taxon>
        <taxon>Chordata</taxon>
        <taxon>Craniata</taxon>
        <taxon>Vertebrata</taxon>
        <taxon>Euteleostomi</taxon>
        <taxon>Actinopterygii</taxon>
        <taxon>Neopterygii</taxon>
        <taxon>Teleostei</taxon>
        <taxon>Protacanthopterygii</taxon>
        <taxon>Esociformes</taxon>
        <taxon>Umbridae</taxon>
        <taxon>Dallia</taxon>
    </lineage>
</organism>
<proteinExistence type="predicted"/>